<dbReference type="Proteomes" id="UP000016931">
    <property type="component" value="Unassembled WGS sequence"/>
</dbReference>
<accession>M3DBA8</accession>
<dbReference type="GeneID" id="27901318"/>
<proteinExistence type="predicted"/>
<dbReference type="EMBL" id="KB456261">
    <property type="protein sequence ID" value="EMF15345.1"/>
    <property type="molecule type" value="Genomic_DNA"/>
</dbReference>
<gene>
    <name evidence="1" type="ORF">SEPMUDRAFT_147255</name>
</gene>
<dbReference type="HOGENOM" id="CLU_2224837_0_0_1"/>
<sequence length="106" mass="11994">MHEGTAHSVQLSWPASANAENDMILIASLQIALDLQTCSRDLTLGNSATMRQKRWNFCTHTHAHHISYHLLKIRRSSTQIIITSYAIFRPTYEQALSGRYPQAIVS</sequence>
<dbReference type="RefSeq" id="XP_016763466.1">
    <property type="nucleotide sequence ID" value="XM_016904181.1"/>
</dbReference>
<reference evidence="1 2" key="1">
    <citation type="journal article" date="2012" name="PLoS Pathog.">
        <title>Diverse lifestyles and strategies of plant pathogenesis encoded in the genomes of eighteen Dothideomycetes fungi.</title>
        <authorList>
            <person name="Ohm R.A."/>
            <person name="Feau N."/>
            <person name="Henrissat B."/>
            <person name="Schoch C.L."/>
            <person name="Horwitz B.A."/>
            <person name="Barry K.W."/>
            <person name="Condon B.J."/>
            <person name="Copeland A.C."/>
            <person name="Dhillon B."/>
            <person name="Glaser F."/>
            <person name="Hesse C.N."/>
            <person name="Kosti I."/>
            <person name="LaButti K."/>
            <person name="Lindquist E.A."/>
            <person name="Lucas S."/>
            <person name="Salamov A.A."/>
            <person name="Bradshaw R.E."/>
            <person name="Ciuffetti L."/>
            <person name="Hamelin R.C."/>
            <person name="Kema G.H.J."/>
            <person name="Lawrence C."/>
            <person name="Scott J.A."/>
            <person name="Spatafora J.W."/>
            <person name="Turgeon B.G."/>
            <person name="de Wit P.J.G.M."/>
            <person name="Zhong S."/>
            <person name="Goodwin S.B."/>
            <person name="Grigoriev I.V."/>
        </authorList>
    </citation>
    <scope>NUCLEOTIDE SEQUENCE [LARGE SCALE GENOMIC DNA]</scope>
    <source>
        <strain evidence="1 2">SO2202</strain>
    </source>
</reference>
<evidence type="ECO:0000313" key="1">
    <source>
        <dbReference type="EMBL" id="EMF15345.1"/>
    </source>
</evidence>
<name>M3DBA8_SPHMS</name>
<keyword evidence="2" id="KW-1185">Reference proteome</keyword>
<dbReference type="AlphaFoldDB" id="M3DBA8"/>
<evidence type="ECO:0000313" key="2">
    <source>
        <dbReference type="Proteomes" id="UP000016931"/>
    </source>
</evidence>
<protein>
    <submittedName>
        <fullName evidence="1">Uncharacterized protein</fullName>
    </submittedName>
</protein>
<organism evidence="1 2">
    <name type="scientific">Sphaerulina musiva (strain SO2202)</name>
    <name type="common">Poplar stem canker fungus</name>
    <name type="synonym">Septoria musiva</name>
    <dbReference type="NCBI Taxonomy" id="692275"/>
    <lineage>
        <taxon>Eukaryota</taxon>
        <taxon>Fungi</taxon>
        <taxon>Dikarya</taxon>
        <taxon>Ascomycota</taxon>
        <taxon>Pezizomycotina</taxon>
        <taxon>Dothideomycetes</taxon>
        <taxon>Dothideomycetidae</taxon>
        <taxon>Mycosphaerellales</taxon>
        <taxon>Mycosphaerellaceae</taxon>
        <taxon>Sphaerulina</taxon>
    </lineage>
</organism>